<dbReference type="AlphaFoldDB" id="A0ABD5YBA9"/>
<keyword evidence="8" id="KW-1185">Reference proteome</keyword>
<dbReference type="InterPro" id="IPR017039">
    <property type="entry name" value="Virul_fac_BrkB"/>
</dbReference>
<keyword evidence="3 6" id="KW-0812">Transmembrane</keyword>
<gene>
    <name evidence="7" type="ORF">ACFQMA_24575</name>
</gene>
<dbReference type="GO" id="GO:0005886">
    <property type="term" value="C:plasma membrane"/>
    <property type="evidence" value="ECO:0007669"/>
    <property type="project" value="UniProtKB-SubCell"/>
</dbReference>
<dbReference type="PANTHER" id="PTHR30213">
    <property type="entry name" value="INNER MEMBRANE PROTEIN YHJD"/>
    <property type="match status" value="1"/>
</dbReference>
<accession>A0ABD5YBA9</accession>
<feature type="transmembrane region" description="Helical" evidence="6">
    <location>
        <begin position="238"/>
        <end position="264"/>
    </location>
</feature>
<feature type="transmembrane region" description="Helical" evidence="6">
    <location>
        <begin position="134"/>
        <end position="161"/>
    </location>
</feature>
<organism evidence="7 8">
    <name type="scientific">Halosimplex aquaticum</name>
    <dbReference type="NCBI Taxonomy" id="3026162"/>
    <lineage>
        <taxon>Archaea</taxon>
        <taxon>Methanobacteriati</taxon>
        <taxon>Methanobacteriota</taxon>
        <taxon>Stenosarchaea group</taxon>
        <taxon>Halobacteria</taxon>
        <taxon>Halobacteriales</taxon>
        <taxon>Haloarculaceae</taxon>
        <taxon>Halosimplex</taxon>
    </lineage>
</organism>
<evidence type="ECO:0000256" key="4">
    <source>
        <dbReference type="ARBA" id="ARBA00022989"/>
    </source>
</evidence>
<dbReference type="Proteomes" id="UP001596432">
    <property type="component" value="Unassembled WGS sequence"/>
</dbReference>
<keyword evidence="2" id="KW-1003">Cell membrane</keyword>
<dbReference type="EMBL" id="JBHTAS010000003">
    <property type="protein sequence ID" value="MFC7142984.1"/>
    <property type="molecule type" value="Genomic_DNA"/>
</dbReference>
<sequence>MSLATRRPVSRAASFTRGLVSVYRKRDVPFMAGSIAYAAFVSLIPLVALLVVAASVLGGEALRQTVVDLTAMHLTPSSQGVVSQSLERARGSVRLSLVGLAALLWTVLKVFRSLDTAFSTLYDTETNDGLVDRLIDGVVVLGAMSFAVLAMVGIGAIVAVAPTVAPGAETPLPLIRIVGFAVLIVGLTVAFLPMYYVFPDVEMTVERALPGAVTAALGWTLLQALFQVYVSATSAGELYGVVGGVVLFITWLYFGAVVVLLGAATNVVLSGRHRSPGYGASG</sequence>
<keyword evidence="5 6" id="KW-0472">Membrane</keyword>
<name>A0ABD5YBA9_9EURY</name>
<comment type="caution">
    <text evidence="7">The sequence shown here is derived from an EMBL/GenBank/DDBJ whole genome shotgun (WGS) entry which is preliminary data.</text>
</comment>
<evidence type="ECO:0000256" key="5">
    <source>
        <dbReference type="ARBA" id="ARBA00023136"/>
    </source>
</evidence>
<dbReference type="PIRSF" id="PIRSF035875">
    <property type="entry name" value="RNase_BN"/>
    <property type="match status" value="1"/>
</dbReference>
<feature type="transmembrane region" description="Helical" evidence="6">
    <location>
        <begin position="35"/>
        <end position="57"/>
    </location>
</feature>
<feature type="transmembrane region" description="Helical" evidence="6">
    <location>
        <begin position="208"/>
        <end position="226"/>
    </location>
</feature>
<evidence type="ECO:0000256" key="1">
    <source>
        <dbReference type="ARBA" id="ARBA00004651"/>
    </source>
</evidence>
<evidence type="ECO:0000256" key="6">
    <source>
        <dbReference type="SAM" id="Phobius"/>
    </source>
</evidence>
<dbReference type="PANTHER" id="PTHR30213:SF0">
    <property type="entry name" value="UPF0761 MEMBRANE PROTEIN YIHY"/>
    <property type="match status" value="1"/>
</dbReference>
<evidence type="ECO:0000313" key="8">
    <source>
        <dbReference type="Proteomes" id="UP001596432"/>
    </source>
</evidence>
<reference evidence="7 8" key="1">
    <citation type="journal article" date="2019" name="Int. J. Syst. Evol. Microbiol.">
        <title>The Global Catalogue of Microorganisms (GCM) 10K type strain sequencing project: providing services to taxonomists for standard genome sequencing and annotation.</title>
        <authorList>
            <consortium name="The Broad Institute Genomics Platform"/>
            <consortium name="The Broad Institute Genome Sequencing Center for Infectious Disease"/>
            <person name="Wu L."/>
            <person name="Ma J."/>
        </authorList>
    </citation>
    <scope>NUCLEOTIDE SEQUENCE [LARGE SCALE GENOMIC DNA]</scope>
    <source>
        <strain evidence="7 8">XZYJT29</strain>
    </source>
</reference>
<keyword evidence="4 6" id="KW-1133">Transmembrane helix</keyword>
<protein>
    <submittedName>
        <fullName evidence="7">YihY/virulence factor BrkB family protein</fullName>
    </submittedName>
</protein>
<comment type="subcellular location">
    <subcellularLocation>
        <location evidence="1">Cell membrane</location>
        <topology evidence="1">Multi-pass membrane protein</topology>
    </subcellularLocation>
</comment>
<dbReference type="NCBIfam" id="TIGR00765">
    <property type="entry name" value="yihY_not_rbn"/>
    <property type="match status" value="1"/>
</dbReference>
<dbReference type="Pfam" id="PF03631">
    <property type="entry name" value="Virul_fac_BrkB"/>
    <property type="match status" value="1"/>
</dbReference>
<feature type="transmembrane region" description="Helical" evidence="6">
    <location>
        <begin position="173"/>
        <end position="196"/>
    </location>
</feature>
<evidence type="ECO:0000256" key="2">
    <source>
        <dbReference type="ARBA" id="ARBA00022475"/>
    </source>
</evidence>
<evidence type="ECO:0000313" key="7">
    <source>
        <dbReference type="EMBL" id="MFC7142984.1"/>
    </source>
</evidence>
<evidence type="ECO:0000256" key="3">
    <source>
        <dbReference type="ARBA" id="ARBA00022692"/>
    </source>
</evidence>
<proteinExistence type="predicted"/>
<dbReference type="RefSeq" id="WP_382261888.1">
    <property type="nucleotide sequence ID" value="NZ_JBHTAS010000003.1"/>
</dbReference>